<dbReference type="InterPro" id="IPR021830">
    <property type="entry name" value="DUF3422"/>
</dbReference>
<protein>
    <submittedName>
        <fullName evidence="2">DUF3422 domain-containing protein</fullName>
    </submittedName>
</protein>
<proteinExistence type="predicted"/>
<feature type="transmembrane region" description="Helical" evidence="1">
    <location>
        <begin position="404"/>
        <end position="421"/>
    </location>
</feature>
<gene>
    <name evidence="2" type="ORF">KDD17_08490</name>
</gene>
<evidence type="ECO:0000256" key="1">
    <source>
        <dbReference type="SAM" id="Phobius"/>
    </source>
</evidence>
<dbReference type="Proteomes" id="UP000683291">
    <property type="component" value="Chromosome 1"/>
</dbReference>
<dbReference type="EMBL" id="CP073581">
    <property type="protein sequence ID" value="QUJ75080.1"/>
    <property type="molecule type" value="Genomic_DNA"/>
</dbReference>
<dbReference type="Pfam" id="PF11902">
    <property type="entry name" value="DUF3422"/>
    <property type="match status" value="1"/>
</dbReference>
<dbReference type="RefSeq" id="WP_212703285.1">
    <property type="nucleotide sequence ID" value="NZ_CP073581.1"/>
</dbReference>
<accession>A0A975PLD6</accession>
<name>A0A975PLD6_9RHOB</name>
<reference evidence="2" key="1">
    <citation type="submission" date="2021-04" db="EMBL/GenBank/DDBJ databases">
        <title>Complete genome sequence for Sulfitobacter sp. strain JK7-1.</title>
        <authorList>
            <person name="Park S.-J."/>
        </authorList>
    </citation>
    <scope>NUCLEOTIDE SEQUENCE</scope>
    <source>
        <strain evidence="2">JK7-1</strain>
    </source>
</reference>
<dbReference type="KEGG" id="sual:KDD17_08490"/>
<sequence length="432" mass="48650">MPPIDDHPLRYALTGELHARPFPSIHPPQVVAFLAIKQAGDGAARSRDRGEDMAHLVKLLKHYGAPLPDADATHYYGEMGKYRLKWEQHTEFVTYTAFSEDLSERPFDPAEFDVFPAQWLESAPGQRLTSALLRLMPAPSEPRETLAHLREWFVPESIAVAHVLEQAAVVATDFRIDPAGHMRFAVFAAPGTGDRRLGRIVQRLLEIETYKTMSMLGFALTREISADVGKMDRRISDLMAKMSGKKMLAEDTLDALLDVSVELENKVAQTSFRFAGTGAYRAIVDQRISALRETRFEGLQGFGEFMMRRYEPAMRTVVSMQERLERMSARALRASDLLRTRVDVERSAQNQDILASMDRRADLQLRLQRTVEGLSVVAISYYAVSLAGYILYPLTEVTGLSKGYLTAIVALPVVLLVWTAVRRLRHTLEKDD</sequence>
<keyword evidence="1" id="KW-0472">Membrane</keyword>
<dbReference type="AlphaFoldDB" id="A0A975PLD6"/>
<keyword evidence="3" id="KW-1185">Reference proteome</keyword>
<feature type="transmembrane region" description="Helical" evidence="1">
    <location>
        <begin position="373"/>
        <end position="392"/>
    </location>
</feature>
<evidence type="ECO:0000313" key="2">
    <source>
        <dbReference type="EMBL" id="QUJ75080.1"/>
    </source>
</evidence>
<evidence type="ECO:0000313" key="3">
    <source>
        <dbReference type="Proteomes" id="UP000683291"/>
    </source>
</evidence>
<organism evidence="2 3">
    <name type="scientific">Sulfitobacter albidus</name>
    <dbReference type="NCBI Taxonomy" id="2829501"/>
    <lineage>
        <taxon>Bacteria</taxon>
        <taxon>Pseudomonadati</taxon>
        <taxon>Pseudomonadota</taxon>
        <taxon>Alphaproteobacteria</taxon>
        <taxon>Rhodobacterales</taxon>
        <taxon>Roseobacteraceae</taxon>
        <taxon>Sulfitobacter</taxon>
    </lineage>
</organism>
<keyword evidence="1" id="KW-0812">Transmembrane</keyword>
<keyword evidence="1" id="KW-1133">Transmembrane helix</keyword>